<keyword evidence="5" id="KW-0520">NAD</keyword>
<gene>
    <name evidence="9" type="ORF">A7E75_07935</name>
</gene>
<dbReference type="InterPro" id="IPR006037">
    <property type="entry name" value="RCK_C"/>
</dbReference>
<dbReference type="InterPro" id="IPR036721">
    <property type="entry name" value="RCK_C_sf"/>
</dbReference>
<sequence>MRVIVAGAGKLLYYLARQFASKGYQITLVVSDAAEAQALCRRVKALVLHGDGSDPHVLEEAGARTADVVLALASKDQDNLAICQIAHKMFHVPRTVALVNDPQNEDVFHKLGVSVAFSATQIIARILEERAGFEDIASLMPLAGGRVTISEIALREDAPAADRTLRDLALPQGALVGGILRDGHVIVPRGDTSLRGGDRLIIISGPDCYDRVLRLITGEET</sequence>
<protein>
    <recommendedName>
        <fullName evidence="1">Trk system potassium uptake protein TrkA</fullName>
    </recommendedName>
</protein>
<dbReference type="RefSeq" id="WP_072286804.1">
    <property type="nucleotide sequence ID" value="NZ_CP015455.1"/>
</dbReference>
<dbReference type="InterPro" id="IPR050721">
    <property type="entry name" value="Trk_Ktr_HKT_K-transport"/>
</dbReference>
<dbReference type="AlphaFoldDB" id="A0A1L3GG98"/>
<dbReference type="InterPro" id="IPR006036">
    <property type="entry name" value="K_uptake_TrkA"/>
</dbReference>
<evidence type="ECO:0000256" key="1">
    <source>
        <dbReference type="ARBA" id="ARBA00017378"/>
    </source>
</evidence>
<proteinExistence type="predicted"/>
<evidence type="ECO:0000256" key="6">
    <source>
        <dbReference type="ARBA" id="ARBA00023065"/>
    </source>
</evidence>
<evidence type="ECO:0000313" key="9">
    <source>
        <dbReference type="EMBL" id="APG24956.1"/>
    </source>
</evidence>
<evidence type="ECO:0000256" key="2">
    <source>
        <dbReference type="ARBA" id="ARBA00022448"/>
    </source>
</evidence>
<dbReference type="InterPro" id="IPR003148">
    <property type="entry name" value="RCK_N"/>
</dbReference>
<dbReference type="GO" id="GO:0005886">
    <property type="term" value="C:plasma membrane"/>
    <property type="evidence" value="ECO:0007669"/>
    <property type="project" value="InterPro"/>
</dbReference>
<feature type="domain" description="RCK C-terminal" evidence="8">
    <location>
        <begin position="137"/>
        <end position="218"/>
    </location>
</feature>
<dbReference type="SUPFAM" id="SSF116726">
    <property type="entry name" value="TrkA C-terminal domain-like"/>
    <property type="match status" value="1"/>
</dbReference>
<evidence type="ECO:0000256" key="5">
    <source>
        <dbReference type="ARBA" id="ARBA00023027"/>
    </source>
</evidence>
<accession>A0A1L3GG98</accession>
<dbReference type="Proteomes" id="UP000182264">
    <property type="component" value="Chromosome"/>
</dbReference>
<keyword evidence="10" id="KW-1185">Reference proteome</keyword>
<dbReference type="SUPFAM" id="SSF51735">
    <property type="entry name" value="NAD(P)-binding Rossmann-fold domains"/>
    <property type="match status" value="1"/>
</dbReference>
<dbReference type="PROSITE" id="PS51202">
    <property type="entry name" value="RCK_C"/>
    <property type="match status" value="1"/>
</dbReference>
<dbReference type="OrthoDB" id="9775180at2"/>
<keyword evidence="3" id="KW-0633">Potassium transport</keyword>
<keyword evidence="4" id="KW-0630">Potassium</keyword>
<name>A0A1L3GG98_SYNAC</name>
<evidence type="ECO:0000259" key="8">
    <source>
        <dbReference type="PROSITE" id="PS51202"/>
    </source>
</evidence>
<dbReference type="PRINTS" id="PR00335">
    <property type="entry name" value="KUPTAKETRKA"/>
</dbReference>
<dbReference type="PROSITE" id="PS51201">
    <property type="entry name" value="RCK_N"/>
    <property type="match status" value="1"/>
</dbReference>
<dbReference type="Pfam" id="PF02080">
    <property type="entry name" value="TrkA_C"/>
    <property type="match status" value="1"/>
</dbReference>
<dbReference type="Pfam" id="PF02254">
    <property type="entry name" value="TrkA_N"/>
    <property type="match status" value="1"/>
</dbReference>
<evidence type="ECO:0000256" key="3">
    <source>
        <dbReference type="ARBA" id="ARBA00022538"/>
    </source>
</evidence>
<keyword evidence="6" id="KW-0406">Ion transport</keyword>
<evidence type="ECO:0000313" key="10">
    <source>
        <dbReference type="Proteomes" id="UP000182264"/>
    </source>
</evidence>
<reference evidence="9 10" key="1">
    <citation type="journal article" date="2017" name="Genome Announc.">
        <title>Complete Genome Sequences of Two Acetylene-Fermenting Pelobacter acetylenicus Strains.</title>
        <authorList>
            <person name="Sutton J.M."/>
            <person name="Baesman S.M."/>
            <person name="Fierst J.L."/>
            <person name="Poret-Peterson A.T."/>
            <person name="Oremland R.S."/>
            <person name="Dunlap D.S."/>
            <person name="Akob D.M."/>
        </authorList>
    </citation>
    <scope>NUCLEOTIDE SEQUENCE [LARGE SCALE GENOMIC DNA]</scope>
    <source>
        <strain evidence="9 10">DSM 3247</strain>
    </source>
</reference>
<dbReference type="InterPro" id="IPR036291">
    <property type="entry name" value="NAD(P)-bd_dom_sf"/>
</dbReference>
<dbReference type="Gene3D" id="3.30.70.1450">
    <property type="entry name" value="Regulator of K+ conductance, C-terminal domain"/>
    <property type="match status" value="1"/>
</dbReference>
<dbReference type="PANTHER" id="PTHR43833:SF5">
    <property type="entry name" value="TRK SYSTEM POTASSIUM UPTAKE PROTEIN TRKA"/>
    <property type="match status" value="1"/>
</dbReference>
<dbReference type="KEGG" id="pace:A6070_01895"/>
<evidence type="ECO:0000256" key="4">
    <source>
        <dbReference type="ARBA" id="ARBA00022958"/>
    </source>
</evidence>
<dbReference type="EMBL" id="CP015518">
    <property type="protein sequence ID" value="APG24956.1"/>
    <property type="molecule type" value="Genomic_DNA"/>
</dbReference>
<dbReference type="PANTHER" id="PTHR43833">
    <property type="entry name" value="POTASSIUM CHANNEL PROTEIN 2-RELATED-RELATED"/>
    <property type="match status" value="1"/>
</dbReference>
<dbReference type="Gene3D" id="3.40.50.720">
    <property type="entry name" value="NAD(P)-binding Rossmann-like Domain"/>
    <property type="match status" value="1"/>
</dbReference>
<keyword evidence="2" id="KW-0813">Transport</keyword>
<dbReference type="GO" id="GO:0015079">
    <property type="term" value="F:potassium ion transmembrane transporter activity"/>
    <property type="evidence" value="ECO:0007669"/>
    <property type="project" value="InterPro"/>
</dbReference>
<feature type="domain" description="RCK N-terminal" evidence="7">
    <location>
        <begin position="1"/>
        <end position="123"/>
    </location>
</feature>
<evidence type="ECO:0000259" key="7">
    <source>
        <dbReference type="PROSITE" id="PS51201"/>
    </source>
</evidence>
<dbReference type="STRING" id="29542.A6070_01895"/>
<organism evidence="9 10">
    <name type="scientific">Syntrophotalea acetylenica</name>
    <name type="common">Pelobacter acetylenicus</name>
    <dbReference type="NCBI Taxonomy" id="29542"/>
    <lineage>
        <taxon>Bacteria</taxon>
        <taxon>Pseudomonadati</taxon>
        <taxon>Thermodesulfobacteriota</taxon>
        <taxon>Desulfuromonadia</taxon>
        <taxon>Desulfuromonadales</taxon>
        <taxon>Syntrophotaleaceae</taxon>
        <taxon>Syntrophotalea</taxon>
    </lineage>
</organism>